<name>A0A6J5NRB9_9CAUD</name>
<feature type="region of interest" description="Disordered" evidence="2">
    <location>
        <begin position="228"/>
        <end position="257"/>
    </location>
</feature>
<evidence type="ECO:0000256" key="2">
    <source>
        <dbReference type="SAM" id="MobiDB-lite"/>
    </source>
</evidence>
<feature type="compositionally biased region" description="Basic and acidic residues" evidence="2">
    <location>
        <begin position="243"/>
        <end position="257"/>
    </location>
</feature>
<protein>
    <submittedName>
        <fullName evidence="3">Uncharacterized protein</fullName>
    </submittedName>
</protein>
<keyword evidence="1" id="KW-0175">Coiled coil</keyword>
<reference evidence="3" key="1">
    <citation type="submission" date="2020-04" db="EMBL/GenBank/DDBJ databases">
        <authorList>
            <person name="Chiriac C."/>
            <person name="Salcher M."/>
            <person name="Ghai R."/>
            <person name="Kavagutti S V."/>
        </authorList>
    </citation>
    <scope>NUCLEOTIDE SEQUENCE</scope>
</reference>
<feature type="coiled-coil region" evidence="1">
    <location>
        <begin position="1"/>
        <end position="28"/>
    </location>
</feature>
<proteinExistence type="predicted"/>
<gene>
    <name evidence="3" type="ORF">UFOVP715_68</name>
</gene>
<organism evidence="3">
    <name type="scientific">uncultured Caudovirales phage</name>
    <dbReference type="NCBI Taxonomy" id="2100421"/>
    <lineage>
        <taxon>Viruses</taxon>
        <taxon>Duplodnaviria</taxon>
        <taxon>Heunggongvirae</taxon>
        <taxon>Uroviricota</taxon>
        <taxon>Caudoviricetes</taxon>
        <taxon>Peduoviridae</taxon>
        <taxon>Maltschvirus</taxon>
        <taxon>Maltschvirus maltsch</taxon>
    </lineage>
</organism>
<evidence type="ECO:0000313" key="3">
    <source>
        <dbReference type="EMBL" id="CAB4159658.1"/>
    </source>
</evidence>
<dbReference type="EMBL" id="LR796687">
    <property type="protein sequence ID" value="CAB4159658.1"/>
    <property type="molecule type" value="Genomic_DNA"/>
</dbReference>
<sequence length="257" mass="27766">MSVLARDLDAYQRALAAYQQRAGRYNRAGKQYDATVMKDPSGNPYVYGGEYDPLGTNSGQFYTADKESGKLSAATAPTGYAGMTKLPDSPQYSMLRTNPTSTQTKVLTNVFKAGGGVDSDGVRQPEYFYVAGPPDSEGNPTQRIIDAGKVRIVGQREGAEQNDGEGGVYRAPTQYTVEYDENSFQERPGEWTETFDKKAPDPTKAQLQQATRPSLAAQEAGLLGQAIRGGGLKTGSGGLIRSRMPEKQITDAERANK</sequence>
<feature type="compositionally biased region" description="Gly residues" evidence="2">
    <location>
        <begin position="228"/>
        <end position="238"/>
    </location>
</feature>
<evidence type="ECO:0000256" key="1">
    <source>
        <dbReference type="SAM" id="Coils"/>
    </source>
</evidence>
<accession>A0A6J5NRB9</accession>